<gene>
    <name evidence="1" type="ORF">DO83_01420</name>
</gene>
<organism evidence="1 2">
    <name type="scientific">Anaerostipes hadrus</name>
    <dbReference type="NCBI Taxonomy" id="649756"/>
    <lineage>
        <taxon>Bacteria</taxon>
        <taxon>Bacillati</taxon>
        <taxon>Bacillota</taxon>
        <taxon>Clostridia</taxon>
        <taxon>Lachnospirales</taxon>
        <taxon>Lachnospiraceae</taxon>
        <taxon>Anaerostipes</taxon>
    </lineage>
</organism>
<reference evidence="1 2" key="1">
    <citation type="journal article" date="2016" name="Sci. Rep.">
        <title>Accelerated dysbiosis of gut microbiota during aggravation of DSS-induced colitis by a butyrate-producing bacterium.</title>
        <authorList>
            <person name="Zhang Q."/>
            <person name="Wu Y."/>
            <person name="Wang J."/>
            <person name="Wu G."/>
            <person name="Long W."/>
            <person name="Xue Z."/>
            <person name="Wang L."/>
            <person name="Zhang X."/>
            <person name="Pang X."/>
            <person name="Zhao Y."/>
            <person name="Zhao L."/>
            <person name="Zhang C."/>
        </authorList>
    </citation>
    <scope>NUCLEOTIDE SEQUENCE [LARGE SCALE GENOMIC DNA]</scope>
    <source>
        <strain evidence="1 2">BPB5</strain>
    </source>
</reference>
<dbReference type="RefSeq" id="WP_077325286.1">
    <property type="nucleotide sequence ID" value="NZ_CP012098.1"/>
</dbReference>
<evidence type="ECO:0000313" key="2">
    <source>
        <dbReference type="Proteomes" id="UP000188159"/>
    </source>
</evidence>
<accession>A0A1Q2C3V5</accession>
<dbReference type="Pfam" id="PF11114">
    <property type="entry name" value="Minor_capsid_2"/>
    <property type="match status" value="1"/>
</dbReference>
<name>A0A1Q2C3V5_ANAHA</name>
<evidence type="ECO:0008006" key="3">
    <source>
        <dbReference type="Google" id="ProtNLM"/>
    </source>
</evidence>
<proteinExistence type="predicted"/>
<dbReference type="AlphaFoldDB" id="A0A1Q2C3V5"/>
<sequence length="109" mass="12249">MGTQVKVELSPDQILKTRGLQVGGPAQRFFTGEFRRKMDPYVPFLTGVLKDTAIENVDSIQFVTPYAQKQYHENKGNGLRGKEWDQRCWADNGDQIVQSVADFVGGKAE</sequence>
<dbReference type="EMBL" id="CP012098">
    <property type="protein sequence ID" value="AQP38413.1"/>
    <property type="molecule type" value="Genomic_DNA"/>
</dbReference>
<evidence type="ECO:0000313" key="1">
    <source>
        <dbReference type="EMBL" id="AQP38413.1"/>
    </source>
</evidence>
<dbReference type="Proteomes" id="UP000188159">
    <property type="component" value="Chromosome"/>
</dbReference>
<protein>
    <recommendedName>
        <fullName evidence="3">Minor capsid protein</fullName>
    </recommendedName>
</protein>
<dbReference type="InterPro" id="IPR021080">
    <property type="entry name" value="Minor_capsid_protein"/>
</dbReference>